<proteinExistence type="predicted"/>
<dbReference type="InterPro" id="IPR027417">
    <property type="entry name" value="P-loop_NTPase"/>
</dbReference>
<accession>A0A4E0QUJ7</accession>
<sequence>MSSPNWVIKPLVAEEIYTDRQEYLDYLYRAALKAKTRRTGSTVLLGQRRMGKTEIFKRVVNRLFFEQDHEDPQAVVPVFFSFPDTFKSDQHFAIKYVENFIRWYVAFRLRDPSILSEKKVDRPHLKEIIHNKLTITNGFKNAFEFLESIIAQEVTIPEQSALSHPRHVSDYDDSTIVMFLDEFQNTRLPQYKFDVVGYMQEAVESPTCPHFVTGSSMTILSREILGRGALFGRFESHPI</sequence>
<dbReference type="Proteomes" id="UP000030428">
    <property type="component" value="Unassembled WGS sequence"/>
</dbReference>
<dbReference type="Gene3D" id="3.40.50.300">
    <property type="entry name" value="P-loop containing nucleotide triphosphate hydrolases"/>
    <property type="match status" value="1"/>
</dbReference>
<dbReference type="SUPFAM" id="SSF52540">
    <property type="entry name" value="P-loop containing nucleoside triphosphate hydrolases"/>
    <property type="match status" value="1"/>
</dbReference>
<name>A0A4E0QUJ7_9GAMM</name>
<organism evidence="1 2">
    <name type="scientific">Candidatus Thiomargarita nelsonii</name>
    <dbReference type="NCBI Taxonomy" id="1003181"/>
    <lineage>
        <taxon>Bacteria</taxon>
        <taxon>Pseudomonadati</taxon>
        <taxon>Pseudomonadota</taxon>
        <taxon>Gammaproteobacteria</taxon>
        <taxon>Thiotrichales</taxon>
        <taxon>Thiotrichaceae</taxon>
        <taxon>Thiomargarita</taxon>
    </lineage>
</organism>
<keyword evidence="2" id="KW-1185">Reference proteome</keyword>
<reference evidence="1 2" key="1">
    <citation type="journal article" date="2016" name="Front. Microbiol.">
        <title>Single-Cell (Meta-)Genomics of a Dimorphic Candidatus Thiomargarita nelsonii Reveals Genomic Plasticity.</title>
        <authorList>
            <person name="Flood B.E."/>
            <person name="Fliss P."/>
            <person name="Jones D.S."/>
            <person name="Dick G.J."/>
            <person name="Jain S."/>
            <person name="Kaster A.K."/>
            <person name="Winkel M."/>
            <person name="Mussmann M."/>
            <person name="Bailey J."/>
        </authorList>
    </citation>
    <scope>NUCLEOTIDE SEQUENCE [LARGE SCALE GENOMIC DNA]</scope>
    <source>
        <strain evidence="1">Hydrate Ridge</strain>
    </source>
</reference>
<feature type="non-terminal residue" evidence="1">
    <location>
        <position position="239"/>
    </location>
</feature>
<dbReference type="EMBL" id="JSZA02000484">
    <property type="protein sequence ID" value="TGN99602.1"/>
    <property type="molecule type" value="Genomic_DNA"/>
</dbReference>
<evidence type="ECO:0000313" key="2">
    <source>
        <dbReference type="Proteomes" id="UP000030428"/>
    </source>
</evidence>
<protein>
    <recommendedName>
        <fullName evidence="3">ATPase domain protein, prokaryote domain protein</fullName>
    </recommendedName>
</protein>
<evidence type="ECO:0008006" key="3">
    <source>
        <dbReference type="Google" id="ProtNLM"/>
    </source>
</evidence>
<gene>
    <name evidence="1" type="ORF">PN36_35595</name>
</gene>
<dbReference type="AlphaFoldDB" id="A0A4E0QUJ7"/>
<evidence type="ECO:0000313" key="1">
    <source>
        <dbReference type="EMBL" id="TGN99602.1"/>
    </source>
</evidence>
<comment type="caution">
    <text evidence="1">The sequence shown here is derived from an EMBL/GenBank/DDBJ whole genome shotgun (WGS) entry which is preliminary data.</text>
</comment>